<evidence type="ECO:0000313" key="3">
    <source>
        <dbReference type="Proteomes" id="UP000719766"/>
    </source>
</evidence>
<keyword evidence="3" id="KW-1185">Reference proteome</keyword>
<feature type="region of interest" description="Disordered" evidence="1">
    <location>
        <begin position="64"/>
        <end position="91"/>
    </location>
</feature>
<protein>
    <submittedName>
        <fullName evidence="2">Uncharacterized protein</fullName>
    </submittedName>
</protein>
<dbReference type="EMBL" id="JABBWE010000004">
    <property type="protein sequence ID" value="KAG1803755.1"/>
    <property type="molecule type" value="Genomic_DNA"/>
</dbReference>
<evidence type="ECO:0000313" key="2">
    <source>
        <dbReference type="EMBL" id="KAG1803755.1"/>
    </source>
</evidence>
<dbReference type="Proteomes" id="UP000719766">
    <property type="component" value="Unassembled WGS sequence"/>
</dbReference>
<dbReference type="OrthoDB" id="3264363at2759"/>
<evidence type="ECO:0000256" key="1">
    <source>
        <dbReference type="SAM" id="MobiDB-lite"/>
    </source>
</evidence>
<reference evidence="2" key="1">
    <citation type="journal article" date="2020" name="New Phytol.">
        <title>Comparative genomics reveals dynamic genome evolution in host specialist ectomycorrhizal fungi.</title>
        <authorList>
            <person name="Lofgren L.A."/>
            <person name="Nguyen N.H."/>
            <person name="Vilgalys R."/>
            <person name="Ruytinx J."/>
            <person name="Liao H.L."/>
            <person name="Branco S."/>
            <person name="Kuo A."/>
            <person name="LaButti K."/>
            <person name="Lipzen A."/>
            <person name="Andreopoulos W."/>
            <person name="Pangilinan J."/>
            <person name="Riley R."/>
            <person name="Hundley H."/>
            <person name="Na H."/>
            <person name="Barry K."/>
            <person name="Grigoriev I.V."/>
            <person name="Stajich J.E."/>
            <person name="Kennedy P.G."/>
        </authorList>
    </citation>
    <scope>NUCLEOTIDE SEQUENCE</scope>
    <source>
        <strain evidence="2">S12</strain>
    </source>
</reference>
<gene>
    <name evidence="2" type="ORF">HD556DRAFT_1303777</name>
</gene>
<organism evidence="2 3">
    <name type="scientific">Suillus plorans</name>
    <dbReference type="NCBI Taxonomy" id="116603"/>
    <lineage>
        <taxon>Eukaryota</taxon>
        <taxon>Fungi</taxon>
        <taxon>Dikarya</taxon>
        <taxon>Basidiomycota</taxon>
        <taxon>Agaricomycotina</taxon>
        <taxon>Agaricomycetes</taxon>
        <taxon>Agaricomycetidae</taxon>
        <taxon>Boletales</taxon>
        <taxon>Suillineae</taxon>
        <taxon>Suillaceae</taxon>
        <taxon>Suillus</taxon>
    </lineage>
</organism>
<proteinExistence type="predicted"/>
<dbReference type="AlphaFoldDB" id="A0A9P7J5N2"/>
<dbReference type="RefSeq" id="XP_041166101.1">
    <property type="nucleotide sequence ID" value="XM_041299621.1"/>
</dbReference>
<comment type="caution">
    <text evidence="2">The sequence shown here is derived from an EMBL/GenBank/DDBJ whole genome shotgun (WGS) entry which is preliminary data.</text>
</comment>
<sequence>MALARTVPQDTSETSHQVNNILRNLRGEHFRHSRNAQHIPASLPTSFHVNNLPTLPISLIYPSEDGRRNATAPSGHHSTRPVRVAGPDPPRSWTTFSFSSPKIRETDLADINSPAWREHALDIAFSPGNASVRSPDTSASLRSLRTGEFPTLALLSLHVIRMECSGYELAEIRPYIPPHLRRVLMRHSAINCPLSQIELNAICGEEGHADGELVVVGPHATLRSDHFRRIHSSRESGPKECTAEEYTWDSFATQGSEPSVLFSLTLLSTPVTFALSNLPPTITCLTLINIPNKLVSLQRLPSYCPLVSLLDLSYNSWLIPASGEKLLQDYPWTKLRHLKVLGLRGCRVTSTLLSQVNRGRWDDVEVIH</sequence>
<accession>A0A9P7J5N2</accession>
<name>A0A9P7J5N2_9AGAM</name>
<dbReference type="GeneID" id="64593385"/>